<proteinExistence type="predicted"/>
<feature type="non-terminal residue" evidence="2">
    <location>
        <position position="1"/>
    </location>
</feature>
<name>A0A820MUJ0_9BILA</name>
<evidence type="ECO:0000256" key="1">
    <source>
        <dbReference type="SAM" id="MobiDB-lite"/>
    </source>
</evidence>
<sequence>MSQVDSRPSSNGQIYKQNAVNHNNKHAIKVPSHIFTRRSPEIHKNLRAKTVRIGKIRWPPPLNPEETDNANQQRRMLVQRRIQEEIHGNKTIIKNEIRPTNNFNDPTYEHLSKSQDNCQRSQSAHHVKRISVDQNIPNERRAQSQERILSPIINEPRKKSP</sequence>
<dbReference type="AlphaFoldDB" id="A0A820MUJ0"/>
<accession>A0A820MUJ0</accession>
<gene>
    <name evidence="2" type="ORF">OKA104_LOCUS50203</name>
</gene>
<feature type="region of interest" description="Disordered" evidence="1">
    <location>
        <begin position="1"/>
        <end position="22"/>
    </location>
</feature>
<dbReference type="EMBL" id="CAJOAY010024820">
    <property type="protein sequence ID" value="CAF4378119.1"/>
    <property type="molecule type" value="Genomic_DNA"/>
</dbReference>
<evidence type="ECO:0000313" key="2">
    <source>
        <dbReference type="EMBL" id="CAF4378119.1"/>
    </source>
</evidence>
<reference evidence="2" key="1">
    <citation type="submission" date="2021-02" db="EMBL/GenBank/DDBJ databases">
        <authorList>
            <person name="Nowell W R."/>
        </authorList>
    </citation>
    <scope>NUCLEOTIDE SEQUENCE</scope>
</reference>
<evidence type="ECO:0000313" key="3">
    <source>
        <dbReference type="Proteomes" id="UP000663881"/>
    </source>
</evidence>
<feature type="region of interest" description="Disordered" evidence="1">
    <location>
        <begin position="97"/>
        <end position="161"/>
    </location>
</feature>
<comment type="caution">
    <text evidence="2">The sequence shown here is derived from an EMBL/GenBank/DDBJ whole genome shotgun (WGS) entry which is preliminary data.</text>
</comment>
<organism evidence="2 3">
    <name type="scientific">Adineta steineri</name>
    <dbReference type="NCBI Taxonomy" id="433720"/>
    <lineage>
        <taxon>Eukaryota</taxon>
        <taxon>Metazoa</taxon>
        <taxon>Spiralia</taxon>
        <taxon>Gnathifera</taxon>
        <taxon>Rotifera</taxon>
        <taxon>Eurotatoria</taxon>
        <taxon>Bdelloidea</taxon>
        <taxon>Adinetida</taxon>
        <taxon>Adinetidae</taxon>
        <taxon>Adineta</taxon>
    </lineage>
</organism>
<dbReference type="Proteomes" id="UP000663881">
    <property type="component" value="Unassembled WGS sequence"/>
</dbReference>
<protein>
    <submittedName>
        <fullName evidence="2">Uncharacterized protein</fullName>
    </submittedName>
</protein>